<dbReference type="InterPro" id="IPR039670">
    <property type="entry name" value="NPC2-like"/>
</dbReference>
<accession>A0A8J2HNL6</accession>
<dbReference type="PANTHER" id="PTHR11306">
    <property type="entry name" value="NIEMANN PICK TYPE C2 PROTEIN NPC2-RELATED"/>
    <property type="match status" value="1"/>
</dbReference>
<keyword evidence="4" id="KW-0732">Signal</keyword>
<comment type="subcellular location">
    <subcellularLocation>
        <location evidence="1">Secreted</location>
    </subcellularLocation>
</comment>
<evidence type="ECO:0000256" key="1">
    <source>
        <dbReference type="ARBA" id="ARBA00004613"/>
    </source>
</evidence>
<evidence type="ECO:0000256" key="3">
    <source>
        <dbReference type="ARBA" id="ARBA00022525"/>
    </source>
</evidence>
<dbReference type="GO" id="GO:0015918">
    <property type="term" value="P:sterol transport"/>
    <property type="evidence" value="ECO:0007669"/>
    <property type="project" value="InterPro"/>
</dbReference>
<dbReference type="Proteomes" id="UP000786811">
    <property type="component" value="Unassembled WGS sequence"/>
</dbReference>
<dbReference type="PANTHER" id="PTHR11306:SF68">
    <property type="entry name" value="NPC INTRACELLULAR CHOLESTEROL TRANSPORTER 2"/>
    <property type="match status" value="1"/>
</dbReference>
<comment type="similarity">
    <text evidence="2">Belongs to the NPC2 family.</text>
</comment>
<organism evidence="6 7">
    <name type="scientific">Cotesia congregata</name>
    <name type="common">Parasitoid wasp</name>
    <name type="synonym">Apanteles congregatus</name>
    <dbReference type="NCBI Taxonomy" id="51543"/>
    <lineage>
        <taxon>Eukaryota</taxon>
        <taxon>Metazoa</taxon>
        <taxon>Ecdysozoa</taxon>
        <taxon>Arthropoda</taxon>
        <taxon>Hexapoda</taxon>
        <taxon>Insecta</taxon>
        <taxon>Pterygota</taxon>
        <taxon>Neoptera</taxon>
        <taxon>Endopterygota</taxon>
        <taxon>Hymenoptera</taxon>
        <taxon>Apocrita</taxon>
        <taxon>Ichneumonoidea</taxon>
        <taxon>Braconidae</taxon>
        <taxon>Microgastrinae</taxon>
        <taxon>Cotesia</taxon>
    </lineage>
</organism>
<dbReference type="SUPFAM" id="SSF81296">
    <property type="entry name" value="E set domains"/>
    <property type="match status" value="1"/>
</dbReference>
<dbReference type="GO" id="GO:0032934">
    <property type="term" value="F:sterol binding"/>
    <property type="evidence" value="ECO:0007669"/>
    <property type="project" value="InterPro"/>
</dbReference>
<evidence type="ECO:0000256" key="4">
    <source>
        <dbReference type="SAM" id="SignalP"/>
    </source>
</evidence>
<comment type="caution">
    <text evidence="6">The sequence shown here is derived from an EMBL/GenBank/DDBJ whole genome shotgun (WGS) entry which is preliminary data.</text>
</comment>
<proteinExistence type="inferred from homology"/>
<keyword evidence="7" id="KW-1185">Reference proteome</keyword>
<dbReference type="OrthoDB" id="6332846at2759"/>
<dbReference type="GO" id="GO:0005576">
    <property type="term" value="C:extracellular region"/>
    <property type="evidence" value="ECO:0007669"/>
    <property type="project" value="UniProtKB-SubCell"/>
</dbReference>
<dbReference type="SMART" id="SM00737">
    <property type="entry name" value="ML"/>
    <property type="match status" value="1"/>
</dbReference>
<dbReference type="Pfam" id="PF02221">
    <property type="entry name" value="E1_DerP2_DerF2"/>
    <property type="match status" value="1"/>
</dbReference>
<dbReference type="Gene3D" id="2.60.40.770">
    <property type="match status" value="1"/>
</dbReference>
<feature type="signal peptide" evidence="4">
    <location>
        <begin position="1"/>
        <end position="21"/>
    </location>
</feature>
<evidence type="ECO:0000259" key="5">
    <source>
        <dbReference type="SMART" id="SM00737"/>
    </source>
</evidence>
<keyword evidence="3" id="KW-0964">Secreted</keyword>
<protein>
    <submittedName>
        <fullName evidence="6">Similar to NPC2: NPC intracellular cholesterol transporter 2 (Bos taurus)</fullName>
    </submittedName>
</protein>
<dbReference type="EMBL" id="CAJNRD030001124">
    <property type="protein sequence ID" value="CAG5107625.1"/>
    <property type="molecule type" value="Genomic_DNA"/>
</dbReference>
<dbReference type="AlphaFoldDB" id="A0A8J2HNL6"/>
<reference evidence="6" key="1">
    <citation type="submission" date="2021-04" db="EMBL/GenBank/DDBJ databases">
        <authorList>
            <person name="Chebbi M.A.C M."/>
        </authorList>
    </citation>
    <scope>NUCLEOTIDE SEQUENCE</scope>
</reference>
<sequence length="159" mass="17669">MSRAIFIVIFALTCLTFLTEAVPKTPDSSSNIQSLTITNCNVPPCPLKKGNIVSVEEVFSVNKDISKLKTKVSANVLGLNLPFIGVDDYDACPNIYNMDDTKSGCPLSAGGIYKYKNSFKIQGFYPNIKTTVYWKLVEELNQRKSNVITCFQVDAQIKR</sequence>
<gene>
    <name evidence="6" type="ORF">HICCMSTLAB_LOCUS12837</name>
</gene>
<evidence type="ECO:0000313" key="7">
    <source>
        <dbReference type="Proteomes" id="UP000786811"/>
    </source>
</evidence>
<evidence type="ECO:0000256" key="2">
    <source>
        <dbReference type="ARBA" id="ARBA00006370"/>
    </source>
</evidence>
<feature type="chain" id="PRO_5035202718" evidence="4">
    <location>
        <begin position="22"/>
        <end position="159"/>
    </location>
</feature>
<dbReference type="InterPro" id="IPR014756">
    <property type="entry name" value="Ig_E-set"/>
</dbReference>
<dbReference type="FunFam" id="2.60.40.770:FF:000001">
    <property type="entry name" value="NPC intracellular cholesterol transporter 2"/>
    <property type="match status" value="1"/>
</dbReference>
<evidence type="ECO:0000313" key="6">
    <source>
        <dbReference type="EMBL" id="CAG5107625.1"/>
    </source>
</evidence>
<feature type="domain" description="MD-2-related lipid-recognition" evidence="5">
    <location>
        <begin position="23"/>
        <end position="155"/>
    </location>
</feature>
<name>A0A8J2HNL6_COTCN</name>
<dbReference type="InterPro" id="IPR003172">
    <property type="entry name" value="ML_dom"/>
</dbReference>